<organism evidence="1 2">
    <name type="scientific">Pistacia atlantica</name>
    <dbReference type="NCBI Taxonomy" id="434234"/>
    <lineage>
        <taxon>Eukaryota</taxon>
        <taxon>Viridiplantae</taxon>
        <taxon>Streptophyta</taxon>
        <taxon>Embryophyta</taxon>
        <taxon>Tracheophyta</taxon>
        <taxon>Spermatophyta</taxon>
        <taxon>Magnoliopsida</taxon>
        <taxon>eudicotyledons</taxon>
        <taxon>Gunneridae</taxon>
        <taxon>Pentapetalae</taxon>
        <taxon>rosids</taxon>
        <taxon>malvids</taxon>
        <taxon>Sapindales</taxon>
        <taxon>Anacardiaceae</taxon>
        <taxon>Pistacia</taxon>
    </lineage>
</organism>
<dbReference type="Proteomes" id="UP001164250">
    <property type="component" value="Chromosome 4"/>
</dbReference>
<keyword evidence="2" id="KW-1185">Reference proteome</keyword>
<sequence>MKNHVKKLKWKTKESKRKKNTKRKIRKVMKLKRQLRLIMVAKEKVLIPSNVVEMAQFL</sequence>
<reference evidence="2" key="1">
    <citation type="journal article" date="2023" name="G3 (Bethesda)">
        <title>Genome assembly and association tests identify interacting loci associated with vigor, precocity, and sex in interspecific pistachio rootstocks.</title>
        <authorList>
            <person name="Palmer W."/>
            <person name="Jacygrad E."/>
            <person name="Sagayaradj S."/>
            <person name="Cavanaugh K."/>
            <person name="Han R."/>
            <person name="Bertier L."/>
            <person name="Beede B."/>
            <person name="Kafkas S."/>
            <person name="Golino D."/>
            <person name="Preece J."/>
            <person name="Michelmore R."/>
        </authorList>
    </citation>
    <scope>NUCLEOTIDE SEQUENCE [LARGE SCALE GENOMIC DNA]</scope>
</reference>
<evidence type="ECO:0000313" key="1">
    <source>
        <dbReference type="EMBL" id="KAJ0099679.1"/>
    </source>
</evidence>
<dbReference type="EMBL" id="CM047900">
    <property type="protein sequence ID" value="KAJ0099679.1"/>
    <property type="molecule type" value="Genomic_DNA"/>
</dbReference>
<protein>
    <submittedName>
        <fullName evidence="1">Uncharacterized protein</fullName>
    </submittedName>
</protein>
<gene>
    <name evidence="1" type="ORF">Patl1_21341</name>
</gene>
<comment type="caution">
    <text evidence="1">The sequence shown here is derived from an EMBL/GenBank/DDBJ whole genome shotgun (WGS) entry which is preliminary data.</text>
</comment>
<accession>A0ACC1BLH5</accession>
<proteinExistence type="predicted"/>
<name>A0ACC1BLH5_9ROSI</name>
<evidence type="ECO:0000313" key="2">
    <source>
        <dbReference type="Proteomes" id="UP001164250"/>
    </source>
</evidence>